<feature type="transmembrane region" description="Helical" evidence="1">
    <location>
        <begin position="137"/>
        <end position="161"/>
    </location>
</feature>
<dbReference type="OrthoDB" id="10117259at2759"/>
<name>A0A816EXG3_ADIRI</name>
<evidence type="ECO:0008006" key="5">
    <source>
        <dbReference type="Google" id="ProtNLM"/>
    </source>
</evidence>
<keyword evidence="1" id="KW-0472">Membrane</keyword>
<organism evidence="3 4">
    <name type="scientific">Adineta ricciae</name>
    <name type="common">Rotifer</name>
    <dbReference type="NCBI Taxonomy" id="249248"/>
    <lineage>
        <taxon>Eukaryota</taxon>
        <taxon>Metazoa</taxon>
        <taxon>Spiralia</taxon>
        <taxon>Gnathifera</taxon>
        <taxon>Rotifera</taxon>
        <taxon>Eurotatoria</taxon>
        <taxon>Bdelloidea</taxon>
        <taxon>Adinetida</taxon>
        <taxon>Adinetidae</taxon>
        <taxon>Adineta</taxon>
    </lineage>
</organism>
<evidence type="ECO:0000313" key="2">
    <source>
        <dbReference type="EMBL" id="CAF1437989.1"/>
    </source>
</evidence>
<dbReference type="SUPFAM" id="SSF81321">
    <property type="entry name" value="Family A G protein-coupled receptor-like"/>
    <property type="match status" value="1"/>
</dbReference>
<feature type="transmembrane region" description="Helical" evidence="1">
    <location>
        <begin position="254"/>
        <end position="278"/>
    </location>
</feature>
<reference evidence="3" key="1">
    <citation type="submission" date="2021-02" db="EMBL/GenBank/DDBJ databases">
        <authorList>
            <person name="Nowell W R."/>
        </authorList>
    </citation>
    <scope>NUCLEOTIDE SEQUENCE</scope>
</reference>
<keyword evidence="1" id="KW-1133">Transmembrane helix</keyword>
<dbReference type="EMBL" id="CAJNOR010010191">
    <property type="protein sequence ID" value="CAF1651830.1"/>
    <property type="molecule type" value="Genomic_DNA"/>
</dbReference>
<feature type="transmembrane region" description="Helical" evidence="1">
    <location>
        <begin position="211"/>
        <end position="233"/>
    </location>
</feature>
<comment type="caution">
    <text evidence="3">The sequence shown here is derived from an EMBL/GenBank/DDBJ whole genome shotgun (WGS) entry which is preliminary data.</text>
</comment>
<feature type="transmembrane region" description="Helical" evidence="1">
    <location>
        <begin position="298"/>
        <end position="321"/>
    </location>
</feature>
<evidence type="ECO:0000256" key="1">
    <source>
        <dbReference type="SAM" id="Phobius"/>
    </source>
</evidence>
<dbReference type="Gene3D" id="1.20.1070.10">
    <property type="entry name" value="Rhodopsin 7-helix transmembrane proteins"/>
    <property type="match status" value="1"/>
</dbReference>
<keyword evidence="1" id="KW-0812">Transmembrane</keyword>
<accession>A0A816EXG3</accession>
<keyword evidence="4" id="KW-1185">Reference proteome</keyword>
<dbReference type="AlphaFoldDB" id="A0A816EXG3"/>
<dbReference type="GO" id="GO:0016846">
    <property type="term" value="F:carbon-sulfur lyase activity"/>
    <property type="evidence" value="ECO:0007669"/>
    <property type="project" value="InterPro"/>
</dbReference>
<dbReference type="InterPro" id="IPR037029">
    <property type="entry name" value="Alliinase_N_sf"/>
</dbReference>
<dbReference type="Gene3D" id="2.10.25.30">
    <property type="entry name" value="EGF-like, alliinase"/>
    <property type="match status" value="1"/>
</dbReference>
<dbReference type="Proteomes" id="UP000663828">
    <property type="component" value="Unassembled WGS sequence"/>
</dbReference>
<proteinExistence type="predicted"/>
<protein>
    <recommendedName>
        <fullName evidence="5">G-protein coupled receptors family 1 profile domain-containing protein</fullName>
    </recommendedName>
</protein>
<feature type="transmembrane region" description="Helical" evidence="1">
    <location>
        <begin position="86"/>
        <end position="104"/>
    </location>
</feature>
<sequence length="347" mass="40370">MSINCSNNGQLIFNVTLNQSYCQCNPCYQGLNCSELIPRKQQVQFNLKRDNFIISLILTLLTLLNNHLTVELCIRSKRIRSTNIGIYLIIYSLVSIIGRILLFISDSIQYMKSIDLHENIELDETLQCFLEKLGKHVATFICVWIGALIAFERALIICSTVRMNASRWRSMKVLLISLCFIAPTCILMLIYRCQEDSPHGTLESRLTSALIYTVDFLAGVIYLASTIIVLKNLASRISHFTSVQQSRRNIYRILLKRHFFIFLPPLIYSLCVLPYQIWYPINRSKQTFLYCGISATEYLFKILVYQLTPVPTAITWLIFIYPSNVYMTEFYRETRLGRRLQQRLLIH</sequence>
<feature type="transmembrane region" description="Helical" evidence="1">
    <location>
        <begin position="52"/>
        <end position="74"/>
    </location>
</feature>
<dbReference type="EMBL" id="CAJNOJ010000410">
    <property type="protein sequence ID" value="CAF1437989.1"/>
    <property type="molecule type" value="Genomic_DNA"/>
</dbReference>
<evidence type="ECO:0000313" key="4">
    <source>
        <dbReference type="Proteomes" id="UP000663828"/>
    </source>
</evidence>
<gene>
    <name evidence="2" type="ORF">EDS130_LOCUS38658</name>
    <name evidence="3" type="ORF">XAT740_LOCUS55129</name>
</gene>
<feature type="transmembrane region" description="Helical" evidence="1">
    <location>
        <begin position="173"/>
        <end position="191"/>
    </location>
</feature>
<evidence type="ECO:0000313" key="3">
    <source>
        <dbReference type="EMBL" id="CAF1651830.1"/>
    </source>
</evidence>
<dbReference type="Proteomes" id="UP000663852">
    <property type="component" value="Unassembled WGS sequence"/>
</dbReference>